<dbReference type="RefSeq" id="WP_097189129.1">
    <property type="nucleotide sequence ID" value="NZ_OBQK01000015.1"/>
</dbReference>
<keyword evidence="3" id="KW-1185">Reference proteome</keyword>
<proteinExistence type="predicted"/>
<dbReference type="EMBL" id="OBQK01000015">
    <property type="protein sequence ID" value="SOC57702.1"/>
    <property type="molecule type" value="Genomic_DNA"/>
</dbReference>
<accession>A0A285VUJ5</accession>
<evidence type="ECO:0000313" key="2">
    <source>
        <dbReference type="EMBL" id="SOC57702.1"/>
    </source>
</evidence>
<dbReference type="Proteomes" id="UP000219688">
    <property type="component" value="Unassembled WGS sequence"/>
</dbReference>
<feature type="signal peptide" evidence="1">
    <location>
        <begin position="1"/>
        <end position="19"/>
    </location>
</feature>
<organism evidence="2 3">
    <name type="scientific">Ornithinimicrobium cerasi</name>
    <dbReference type="NCBI Taxonomy" id="2248773"/>
    <lineage>
        <taxon>Bacteria</taxon>
        <taxon>Bacillati</taxon>
        <taxon>Actinomycetota</taxon>
        <taxon>Actinomycetes</taxon>
        <taxon>Micrococcales</taxon>
        <taxon>Ornithinimicrobiaceae</taxon>
        <taxon>Ornithinimicrobium</taxon>
    </lineage>
</organism>
<evidence type="ECO:0000313" key="3">
    <source>
        <dbReference type="Proteomes" id="UP000219688"/>
    </source>
</evidence>
<reference evidence="3" key="1">
    <citation type="submission" date="2017-08" db="EMBL/GenBank/DDBJ databases">
        <authorList>
            <person name="Varghese N."/>
            <person name="Submissions S."/>
        </authorList>
    </citation>
    <scope>NUCLEOTIDE SEQUENCE [LARGE SCALE GENOMIC DNA]</scope>
    <source>
        <strain evidence="3">USBA17B2</strain>
    </source>
</reference>
<gene>
    <name evidence="2" type="ORF">SAMN05421879_11526</name>
</gene>
<protein>
    <submittedName>
        <fullName evidence="2">Uncharacterized protein</fullName>
    </submittedName>
</protein>
<keyword evidence="1" id="KW-0732">Signal</keyword>
<sequence length="164" mass="17434">MRFRSLVLTAIVAATAAFALPGIASADAPTRESVRLVRDIASFASCDGFHVNATFEIVREVTTFTDATDTPVRRQVHATINGVLTHSATGYSLPSTGIRNFQFDLIARTSFSTGTNTVVRLPSGGTIHLGTGRLQFDDTTGQLVSYSGPTDDSDYQALCDALSS</sequence>
<name>A0A285VUJ5_9MICO</name>
<feature type="chain" id="PRO_5038807174" evidence="1">
    <location>
        <begin position="20"/>
        <end position="164"/>
    </location>
</feature>
<evidence type="ECO:0000256" key="1">
    <source>
        <dbReference type="SAM" id="SignalP"/>
    </source>
</evidence>
<dbReference type="AlphaFoldDB" id="A0A285VUJ5"/>